<dbReference type="SUPFAM" id="SSF53613">
    <property type="entry name" value="Ribokinase-like"/>
    <property type="match status" value="1"/>
</dbReference>
<dbReference type="GO" id="GO:0008902">
    <property type="term" value="F:hydroxymethylpyrimidine kinase activity"/>
    <property type="evidence" value="ECO:0007669"/>
    <property type="project" value="UniProtKB-EC"/>
</dbReference>
<dbReference type="GO" id="GO:0005829">
    <property type="term" value="C:cytosol"/>
    <property type="evidence" value="ECO:0007669"/>
    <property type="project" value="TreeGrafter"/>
</dbReference>
<keyword evidence="4" id="KW-0418">Kinase</keyword>
<dbReference type="Pfam" id="PF08543">
    <property type="entry name" value="Phos_pyr_kin"/>
    <property type="match status" value="1"/>
</dbReference>
<dbReference type="InterPro" id="IPR029056">
    <property type="entry name" value="Ribokinase-like"/>
</dbReference>
<dbReference type="UniPathway" id="UPA00060">
    <property type="reaction ID" value="UER00138"/>
</dbReference>
<reference evidence="4 5" key="1">
    <citation type="submission" date="2018-05" db="EMBL/GenBank/DDBJ databases">
        <title>Genomic Encyclopedia of Type Strains, Phase IV (KMG-IV): sequencing the most valuable type-strain genomes for metagenomic binning, comparative biology and taxonomic classification.</title>
        <authorList>
            <person name="Goeker M."/>
        </authorList>
    </citation>
    <scope>NUCLEOTIDE SEQUENCE [LARGE SCALE GENOMIC DNA]</scope>
    <source>
        <strain evidence="4 5">DSM 25134</strain>
    </source>
</reference>
<dbReference type="GO" id="GO:0008972">
    <property type="term" value="F:phosphomethylpyrimidine kinase activity"/>
    <property type="evidence" value="ECO:0007669"/>
    <property type="project" value="InterPro"/>
</dbReference>
<dbReference type="InterPro" id="IPR004399">
    <property type="entry name" value="HMP/HMP-P_kinase_dom"/>
</dbReference>
<keyword evidence="4" id="KW-0808">Transferase</keyword>
<evidence type="ECO:0000256" key="2">
    <source>
        <dbReference type="ARBA" id="ARBA00012135"/>
    </source>
</evidence>
<dbReference type="CDD" id="cd01169">
    <property type="entry name" value="HMPP_kinase"/>
    <property type="match status" value="1"/>
</dbReference>
<organism evidence="4 5">
    <name type="scientific">Aquitalea magnusonii</name>
    <dbReference type="NCBI Taxonomy" id="332411"/>
    <lineage>
        <taxon>Bacteria</taxon>
        <taxon>Pseudomonadati</taxon>
        <taxon>Pseudomonadota</taxon>
        <taxon>Betaproteobacteria</taxon>
        <taxon>Neisseriales</taxon>
        <taxon>Chromobacteriaceae</taxon>
        <taxon>Aquitalea</taxon>
    </lineage>
</organism>
<dbReference type="EC" id="2.7.1.49" evidence="2"/>
<dbReference type="PANTHER" id="PTHR20858:SF17">
    <property type="entry name" value="HYDROXYMETHYLPYRIMIDINE_PHOSPHOMETHYLPYRIMIDINE KINASE THI20-RELATED"/>
    <property type="match status" value="1"/>
</dbReference>
<protein>
    <recommendedName>
        <fullName evidence="2">hydroxymethylpyrimidine kinase</fullName>
        <ecNumber evidence="2">2.7.1.49</ecNumber>
    </recommendedName>
</protein>
<gene>
    <name evidence="4" type="ORF">DFR38_10946</name>
</gene>
<dbReference type="EMBL" id="QJKC01000009">
    <property type="protein sequence ID" value="PXX46205.1"/>
    <property type="molecule type" value="Genomic_DNA"/>
</dbReference>
<dbReference type="InterPro" id="IPR013749">
    <property type="entry name" value="PM/HMP-P_kinase-1"/>
</dbReference>
<sequence length="291" mass="31006">MLLHDLTKEVTALSTLPPPPAVLTLAGSDPSGGAGIQADILTLASLGCHPLSVITAITVQDTVGVDDFMVLDSDLVNDQARFLLEDIPVLVFKIGMLGSVENVAVVAQLIADYPDVPVVLDPVLRSGGGHELADDDLIAAMRDLLIPQVSIITPNSMEARRLAMNDPDEDEELSLDEAAKRLLALGCPHVLITGTHENTKEVINSLYSPNGIVRADRWERLPGSYHGSGCTLASAIAGMLATGLMLPEAVREAQEYTYQSLVAGFRPGMGQSIPDRMFWAREDEGAEGDSD</sequence>
<evidence type="ECO:0000313" key="4">
    <source>
        <dbReference type="EMBL" id="PXX46205.1"/>
    </source>
</evidence>
<dbReference type="GO" id="GO:0009229">
    <property type="term" value="P:thiamine diphosphate biosynthetic process"/>
    <property type="evidence" value="ECO:0007669"/>
    <property type="project" value="UniProtKB-UniPathway"/>
</dbReference>
<evidence type="ECO:0000256" key="1">
    <source>
        <dbReference type="ARBA" id="ARBA00004948"/>
    </source>
</evidence>
<evidence type="ECO:0000313" key="5">
    <source>
        <dbReference type="Proteomes" id="UP000248395"/>
    </source>
</evidence>
<dbReference type="Proteomes" id="UP000248395">
    <property type="component" value="Unassembled WGS sequence"/>
</dbReference>
<dbReference type="NCBIfam" id="TIGR00097">
    <property type="entry name" value="HMP-P_kinase"/>
    <property type="match status" value="1"/>
</dbReference>
<dbReference type="GO" id="GO:0009228">
    <property type="term" value="P:thiamine biosynthetic process"/>
    <property type="evidence" value="ECO:0007669"/>
    <property type="project" value="InterPro"/>
</dbReference>
<feature type="domain" description="Pyridoxamine kinase/Phosphomethylpyrimidine kinase" evidence="3">
    <location>
        <begin position="29"/>
        <end position="271"/>
    </location>
</feature>
<dbReference type="AlphaFoldDB" id="A0A318JZ33"/>
<dbReference type="Gene3D" id="3.40.1190.20">
    <property type="match status" value="1"/>
</dbReference>
<name>A0A318JZ33_9NEIS</name>
<comment type="pathway">
    <text evidence="1">Cofactor biosynthesis; thiamine diphosphate biosynthesis.</text>
</comment>
<keyword evidence="5" id="KW-1185">Reference proteome</keyword>
<proteinExistence type="predicted"/>
<accession>A0A318JZ33</accession>
<dbReference type="PANTHER" id="PTHR20858">
    <property type="entry name" value="PHOSPHOMETHYLPYRIMIDINE KINASE"/>
    <property type="match status" value="1"/>
</dbReference>
<comment type="caution">
    <text evidence="4">The sequence shown here is derived from an EMBL/GenBank/DDBJ whole genome shotgun (WGS) entry which is preliminary data.</text>
</comment>
<evidence type="ECO:0000259" key="3">
    <source>
        <dbReference type="Pfam" id="PF08543"/>
    </source>
</evidence>